<evidence type="ECO:0000313" key="13">
    <source>
        <dbReference type="EMBL" id="CAH1772435.1"/>
    </source>
</evidence>
<dbReference type="InterPro" id="IPR020546">
    <property type="entry name" value="ATP_synth_F1_dsu/esu_N"/>
</dbReference>
<dbReference type="GO" id="GO:0005743">
    <property type="term" value="C:mitochondrial inner membrane"/>
    <property type="evidence" value="ECO:0007669"/>
    <property type="project" value="UniProtKB-SubCell"/>
</dbReference>
<keyword evidence="3" id="KW-0813">Transport</keyword>
<keyword evidence="6" id="KW-0809">Transit peptide</keyword>
<dbReference type="Pfam" id="PF21335">
    <property type="entry name" value="ATPD_C_metazoa"/>
    <property type="match status" value="1"/>
</dbReference>
<dbReference type="GO" id="GO:0046933">
    <property type="term" value="F:proton-transporting ATP synthase activity, rotational mechanism"/>
    <property type="evidence" value="ECO:0007669"/>
    <property type="project" value="InterPro"/>
</dbReference>
<dbReference type="PANTHER" id="PTHR13822">
    <property type="entry name" value="ATP SYNTHASE DELTA/EPSILON CHAIN"/>
    <property type="match status" value="1"/>
</dbReference>
<keyword evidence="8" id="KW-0496">Mitochondrion</keyword>
<evidence type="ECO:0000256" key="1">
    <source>
        <dbReference type="ARBA" id="ARBA00004273"/>
    </source>
</evidence>
<dbReference type="InterPro" id="IPR036794">
    <property type="entry name" value="ATP_F1_dsu/esu_C_sf"/>
</dbReference>
<dbReference type="PANTHER" id="PTHR13822:SF7">
    <property type="entry name" value="ATP SYNTHASE SUBUNIT DELTA, MITOCHONDRIAL"/>
    <property type="match status" value="1"/>
</dbReference>
<keyword evidence="7" id="KW-0406">Ion transport</keyword>
<evidence type="ECO:0000256" key="3">
    <source>
        <dbReference type="ARBA" id="ARBA00022448"/>
    </source>
</evidence>
<sequence>GILYRSPSLLKMSLLRNIRTFPVLVRQCTRMATAVQQQKRGYAEMAFTFASPNEVFYNSANVKQVDVPSFSGSFGILPEHVPTLAVLKPGVVTVTEEDGSVNRIFVSSGSVTINDDSSVQILAEEAAPISNLDVAAAREGLNKATQELASAQTEEAKAEAQIAVDTFEALGKALE</sequence>
<evidence type="ECO:0000256" key="4">
    <source>
        <dbReference type="ARBA" id="ARBA00022781"/>
    </source>
</evidence>
<comment type="similarity">
    <text evidence="2">Belongs to the ATPase epsilon chain family.</text>
</comment>
<dbReference type="InterPro" id="IPR001469">
    <property type="entry name" value="ATP_synth_F1_dsu/esu"/>
</dbReference>
<keyword evidence="9" id="KW-0472">Membrane</keyword>
<evidence type="ECO:0000256" key="5">
    <source>
        <dbReference type="ARBA" id="ARBA00022792"/>
    </source>
</evidence>
<dbReference type="FunFam" id="2.60.15.10:FF:000004">
    <property type="entry name" value="ATP synthase subunit delta, mitochondrial"/>
    <property type="match status" value="1"/>
</dbReference>
<evidence type="ECO:0000313" key="14">
    <source>
        <dbReference type="Proteomes" id="UP000749559"/>
    </source>
</evidence>
<evidence type="ECO:0000256" key="12">
    <source>
        <dbReference type="ARBA" id="ARBA00031669"/>
    </source>
</evidence>
<organism evidence="13 14">
    <name type="scientific">Owenia fusiformis</name>
    <name type="common">Polychaete worm</name>
    <dbReference type="NCBI Taxonomy" id="6347"/>
    <lineage>
        <taxon>Eukaryota</taxon>
        <taxon>Metazoa</taxon>
        <taxon>Spiralia</taxon>
        <taxon>Lophotrochozoa</taxon>
        <taxon>Annelida</taxon>
        <taxon>Polychaeta</taxon>
        <taxon>Sedentaria</taxon>
        <taxon>Canalipalpata</taxon>
        <taxon>Sabellida</taxon>
        <taxon>Oweniida</taxon>
        <taxon>Oweniidae</taxon>
        <taxon>Owenia</taxon>
    </lineage>
</organism>
<dbReference type="InterPro" id="IPR036771">
    <property type="entry name" value="ATPsynth_dsu/esu_N"/>
</dbReference>
<dbReference type="SUPFAM" id="SSF46604">
    <property type="entry name" value="Epsilon subunit of F1F0-ATP synthase C-terminal domain"/>
    <property type="match status" value="1"/>
</dbReference>
<comment type="subcellular location">
    <subcellularLocation>
        <location evidence="1">Mitochondrion inner membrane</location>
    </subcellularLocation>
</comment>
<protein>
    <recommendedName>
        <fullName evidence="12">F-ATPase delta subunit</fullName>
    </recommendedName>
</protein>
<reference evidence="13" key="1">
    <citation type="submission" date="2022-03" db="EMBL/GenBank/DDBJ databases">
        <authorList>
            <person name="Martin C."/>
        </authorList>
    </citation>
    <scope>NUCLEOTIDE SEQUENCE</scope>
</reference>
<dbReference type="HAMAP" id="MF_00530">
    <property type="entry name" value="ATP_synth_epsil_bac"/>
    <property type="match status" value="1"/>
</dbReference>
<keyword evidence="4" id="KW-0375">Hydrogen ion transport</keyword>
<dbReference type="SUPFAM" id="SSF51344">
    <property type="entry name" value="Epsilon subunit of F1F0-ATP synthase N-terminal domain"/>
    <property type="match status" value="1"/>
</dbReference>
<evidence type="ECO:0000256" key="2">
    <source>
        <dbReference type="ARBA" id="ARBA00005712"/>
    </source>
</evidence>
<dbReference type="OrthoDB" id="270171at2759"/>
<gene>
    <name evidence="13" type="ORF">OFUS_LOCUS201</name>
</gene>
<name>A0A8J1UUP9_OWEFU</name>
<accession>A0A8J1UUP9</accession>
<dbReference type="AlphaFoldDB" id="A0A8J1UUP9"/>
<keyword evidence="10" id="KW-0139">CF(1)</keyword>
<evidence type="ECO:0000256" key="6">
    <source>
        <dbReference type="ARBA" id="ARBA00022946"/>
    </source>
</evidence>
<feature type="non-terminal residue" evidence="13">
    <location>
        <position position="1"/>
    </location>
</feature>
<proteinExistence type="inferred from homology"/>
<dbReference type="GO" id="GO:0045259">
    <property type="term" value="C:proton-transporting ATP synthase complex"/>
    <property type="evidence" value="ECO:0007669"/>
    <property type="project" value="UniProtKB-KW"/>
</dbReference>
<evidence type="ECO:0000256" key="10">
    <source>
        <dbReference type="ARBA" id="ARBA00023196"/>
    </source>
</evidence>
<dbReference type="EMBL" id="CAIIXF020000001">
    <property type="protein sequence ID" value="CAH1772435.1"/>
    <property type="molecule type" value="Genomic_DNA"/>
</dbReference>
<dbReference type="Pfam" id="PF02823">
    <property type="entry name" value="ATP-synt_DE_N"/>
    <property type="match status" value="1"/>
</dbReference>
<dbReference type="NCBIfam" id="TIGR01216">
    <property type="entry name" value="ATP_synt_epsi"/>
    <property type="match status" value="1"/>
</dbReference>
<dbReference type="Gene3D" id="2.60.15.10">
    <property type="entry name" value="F0F1 ATP synthase delta/epsilon subunit, N-terminal"/>
    <property type="match status" value="1"/>
</dbReference>
<evidence type="ECO:0000256" key="7">
    <source>
        <dbReference type="ARBA" id="ARBA00023065"/>
    </source>
</evidence>
<keyword evidence="5" id="KW-0999">Mitochondrion inner membrane</keyword>
<comment type="caution">
    <text evidence="13">The sequence shown here is derived from an EMBL/GenBank/DDBJ whole genome shotgun (WGS) entry which is preliminary data.</text>
</comment>
<dbReference type="CDD" id="cd12152">
    <property type="entry name" value="F1-ATPase_delta"/>
    <property type="match status" value="1"/>
</dbReference>
<evidence type="ECO:0000256" key="11">
    <source>
        <dbReference type="ARBA" id="ARBA00023310"/>
    </source>
</evidence>
<dbReference type="InterPro" id="IPR048937">
    <property type="entry name" value="ATPD_C_metazoa"/>
</dbReference>
<dbReference type="Gene3D" id="1.20.5.440">
    <property type="entry name" value="ATP synthase delta/epsilon subunit, C-terminal domain"/>
    <property type="match status" value="1"/>
</dbReference>
<dbReference type="Proteomes" id="UP000749559">
    <property type="component" value="Unassembled WGS sequence"/>
</dbReference>
<keyword evidence="14" id="KW-1185">Reference proteome</keyword>
<keyword evidence="11" id="KW-0066">ATP synthesis</keyword>
<evidence type="ECO:0000256" key="8">
    <source>
        <dbReference type="ARBA" id="ARBA00023128"/>
    </source>
</evidence>
<evidence type="ECO:0000256" key="9">
    <source>
        <dbReference type="ARBA" id="ARBA00023136"/>
    </source>
</evidence>